<dbReference type="InterPro" id="IPR056190">
    <property type="entry name" value="NOMO_5th"/>
</dbReference>
<dbReference type="InterPro" id="IPR055074">
    <property type="entry name" value="NOMO1-3_2nd"/>
</dbReference>
<accession>A0A7R9LMC2</accession>
<feature type="domain" description="NOMO sixth transthyretin-like" evidence="14">
    <location>
        <begin position="507"/>
        <end position="584"/>
    </location>
</feature>
<dbReference type="InterPro" id="IPR056188">
    <property type="entry name" value="NOMO_6th"/>
</dbReference>
<dbReference type="Proteomes" id="UP000728032">
    <property type="component" value="Unassembled WGS sequence"/>
</dbReference>
<feature type="chain" id="PRO_5035592267" description="Nodal modulator 1" evidence="7">
    <location>
        <begin position="24"/>
        <end position="1255"/>
    </location>
</feature>
<evidence type="ECO:0000259" key="14">
    <source>
        <dbReference type="Pfam" id="PF23196"/>
    </source>
</evidence>
<dbReference type="PANTHER" id="PTHR23303:SF14">
    <property type="entry name" value="BOS COMPLEX SUBUNIT NOMO1-RELATED"/>
    <property type="match status" value="1"/>
</dbReference>
<evidence type="ECO:0000259" key="9">
    <source>
        <dbReference type="Pfam" id="PF22902"/>
    </source>
</evidence>
<keyword evidence="4" id="KW-0256">Endoplasmic reticulum</keyword>
<organism evidence="15">
    <name type="scientific">Oppiella nova</name>
    <dbReference type="NCBI Taxonomy" id="334625"/>
    <lineage>
        <taxon>Eukaryota</taxon>
        <taxon>Metazoa</taxon>
        <taxon>Ecdysozoa</taxon>
        <taxon>Arthropoda</taxon>
        <taxon>Chelicerata</taxon>
        <taxon>Arachnida</taxon>
        <taxon>Acari</taxon>
        <taxon>Acariformes</taxon>
        <taxon>Sarcoptiformes</taxon>
        <taxon>Oribatida</taxon>
        <taxon>Brachypylina</taxon>
        <taxon>Oppioidea</taxon>
        <taxon>Oppiidae</taxon>
        <taxon>Oppiella</taxon>
    </lineage>
</organism>
<keyword evidence="3 7" id="KW-0732">Signal</keyword>
<dbReference type="Pfam" id="PF22898">
    <property type="entry name" value="NOMO1-like_1st"/>
    <property type="match status" value="1"/>
</dbReference>
<proteinExistence type="predicted"/>
<comment type="subcellular location">
    <subcellularLocation>
        <location evidence="1">Endoplasmic reticulum membrane</location>
        <topology evidence="1">Single-pass type I membrane protein</topology>
    </subcellularLocation>
</comment>
<dbReference type="AlphaFoldDB" id="A0A7R9LMC2"/>
<dbReference type="EMBL" id="CAJPVJ010001604">
    <property type="protein sequence ID" value="CAG2165017.1"/>
    <property type="molecule type" value="Genomic_DNA"/>
</dbReference>
<evidence type="ECO:0000256" key="6">
    <source>
        <dbReference type="ARBA" id="ARBA00023136"/>
    </source>
</evidence>
<feature type="domain" description="NOMO fifth transthyretin-like" evidence="13">
    <location>
        <begin position="426"/>
        <end position="506"/>
    </location>
</feature>
<dbReference type="Pfam" id="PF23192">
    <property type="entry name" value="NOMO_12th"/>
    <property type="match status" value="1"/>
</dbReference>
<dbReference type="InterPro" id="IPR055073">
    <property type="entry name" value="NOMO1-like_9th"/>
</dbReference>
<dbReference type="PANTHER" id="PTHR23303">
    <property type="entry name" value="CARBOXYPEPTIDASE REGULATORY REGION-CONTAINING"/>
    <property type="match status" value="1"/>
</dbReference>
<keyword evidence="5" id="KW-1133">Transmembrane helix</keyword>
<feature type="domain" description="NOMO second beta-sandwich" evidence="10">
    <location>
        <begin position="341"/>
        <end position="410"/>
    </location>
</feature>
<dbReference type="Pfam" id="PF23194">
    <property type="entry name" value="NOMO_5th"/>
    <property type="match status" value="1"/>
</dbReference>
<evidence type="ECO:0000259" key="13">
    <source>
        <dbReference type="Pfam" id="PF23194"/>
    </source>
</evidence>
<evidence type="ECO:0000256" key="7">
    <source>
        <dbReference type="SAM" id="SignalP"/>
    </source>
</evidence>
<dbReference type="SUPFAM" id="SSF49478">
    <property type="entry name" value="Cna protein B-type domain"/>
    <property type="match status" value="3"/>
</dbReference>
<evidence type="ECO:0000256" key="5">
    <source>
        <dbReference type="ARBA" id="ARBA00022989"/>
    </source>
</evidence>
<feature type="domain" description="NOMO second beta-sandwich" evidence="10">
    <location>
        <begin position="139"/>
        <end position="223"/>
    </location>
</feature>
<dbReference type="InterPro" id="IPR013783">
    <property type="entry name" value="Ig-like_fold"/>
</dbReference>
<keyword evidence="6" id="KW-0472">Membrane</keyword>
<dbReference type="Pfam" id="PF23196">
    <property type="entry name" value="NOMO_6th"/>
    <property type="match status" value="1"/>
</dbReference>
<dbReference type="Pfam" id="PF22904">
    <property type="entry name" value="NOMO1-like_2nd"/>
    <property type="match status" value="2"/>
</dbReference>
<feature type="domain" description="NOMO-like N-terminal beta-sandwich" evidence="8">
    <location>
        <begin position="72"/>
        <end position="137"/>
    </location>
</feature>
<dbReference type="InterPro" id="IPR056191">
    <property type="entry name" value="NOMO_12th"/>
</dbReference>
<feature type="domain" description="NOMO C-terminal transthyretin-like" evidence="12">
    <location>
        <begin position="1082"/>
        <end position="1175"/>
    </location>
</feature>
<keyword evidence="16" id="KW-1185">Reference proteome</keyword>
<dbReference type="Pfam" id="PF23141">
    <property type="entry name" value="Ig_NOMO"/>
    <property type="match status" value="1"/>
</dbReference>
<sequence length="1255" mass="141071">MGLRVRQLCHLLVITFISGIVLVDKCCGNDVMGCGGFVKSIVNINYNQIFIKLLLYVICISFDLKMCFNDSLTDKGIVKYSTDCAPNNGYYFIPLYDKGLYQLKIEPPKGWTFDPMFVDLNFDGKSDLCSQQNDINFAFKGFTVSGKVFSDGSTTGPSGIAITLRAKRNDNVLKTTLTTDDGYYEFKEVLPGEYAIDASHESLKLKKSRIEITVVNDNIDVSTNPENNLSILGYEVSGSVMSDGEPIHSVLFALFSRTRRSVLGCDSKQIPIKKVANDLIYLCHISSDKSGLFRFPTVPFGSYVLIPFYGGNDVKFDVKPKELEFEVKNENIKIETVFEIEGFSVAGRVVVDQRGVPNAEIKFQDQSTGRQQLIKTQTNGVYNVENVKTGSYLISVTAPHMTFDPISVKISPISSQIPDITPNAFDVCGTFALKSAKTSLKITLNFKSNKYSEVITADVNDKFCVSLRPDVYTVSPITSDLDKNFKLFPSQMSITVKSEPILDLKFTEFTASITGRINTLDATNDLQIKLIHKIDNQLIKNLKFSNLRKISQNKFEFQFDNISPDVYQISITKDIDSWCWLSNTHTIEVIDKDLKDIEFTQKGYILSLYFSHVIDIELKYPSNQVKSLAIGSDHSLKHCVSESGIYSILPKGCHKFSETSSEVITFDTSKDAGKLISRTAVKHQLSANVITTLNVSDIVLTVKMKPFGGEEFAQRLHLVQHKSFKSDNELLFEYLISILVKPMVNIYLEPSSSQLLFKPNSFETSRLNQIMSSYLIKPMVNIYLEPSSSQLLFKPNSFETKLEDECLENAVTFKGKIGLFINGQIYPKLEGVAIKINHDEQVLLTTKTDSLGKYMAGPFDSDVQMTVSAEKSGYFFKNIANKLGHFDAILLSKISVHVRDDANAPLSDVLVSISGGPENYRKNSVTPASGQLSFPDLHSGQYFIRVMKKEYDFEPFSQMTSVDDGSDIKIDIRAKKVAFSCIGVTDSLNGEPEPGVVVEAIGLRNIVTDSRVNCSQLQEEAVSETNGSFRVRGLRPECQYAIRIKANDERNKLFNQSIPRIHLIRVEDRDISNVRLIIFRRITQMDVSGDVITSPEYLSSLKVRLFNDVNGDQPITTIAFTSSPFFFLPALNIDNRNYFIRLESSLSPNLYELETPSKSFRANTSHTHLTLTFNPKSKANVNSNHYIEHDITHGSVYTLPLILLFITIIYNYNKISPLLQQTFHYFNRLNAERALNSENINSLFTIKRKPKSKKI</sequence>
<dbReference type="EMBL" id="OC916429">
    <property type="protein sequence ID" value="CAD7644244.1"/>
    <property type="molecule type" value="Genomic_DNA"/>
</dbReference>
<dbReference type="InterPro" id="IPR055075">
    <property type="entry name" value="NOMO-like_N"/>
</dbReference>
<reference evidence="15" key="1">
    <citation type="submission" date="2020-11" db="EMBL/GenBank/DDBJ databases">
        <authorList>
            <person name="Tran Van P."/>
        </authorList>
    </citation>
    <scope>NUCLEOTIDE SEQUENCE</scope>
</reference>
<evidence type="ECO:0000259" key="10">
    <source>
        <dbReference type="Pfam" id="PF22904"/>
    </source>
</evidence>
<evidence type="ECO:0000256" key="1">
    <source>
        <dbReference type="ARBA" id="ARBA00004115"/>
    </source>
</evidence>
<dbReference type="GO" id="GO:0005789">
    <property type="term" value="C:endoplasmic reticulum membrane"/>
    <property type="evidence" value="ECO:0007669"/>
    <property type="project" value="UniProtKB-SubCell"/>
</dbReference>
<name>A0A7R9LMC2_9ACAR</name>
<evidence type="ECO:0000259" key="12">
    <source>
        <dbReference type="Pfam" id="PF23192"/>
    </source>
</evidence>
<feature type="domain" description="NOMO-like ninth beta-sandwich" evidence="9">
    <location>
        <begin position="818"/>
        <end position="888"/>
    </location>
</feature>
<evidence type="ECO:0008006" key="17">
    <source>
        <dbReference type="Google" id="ProtNLM"/>
    </source>
</evidence>
<feature type="signal peptide" evidence="7">
    <location>
        <begin position="1"/>
        <end position="23"/>
    </location>
</feature>
<evidence type="ECO:0000313" key="15">
    <source>
        <dbReference type="EMBL" id="CAD7644244.1"/>
    </source>
</evidence>
<keyword evidence="2" id="KW-0812">Transmembrane</keyword>
<dbReference type="InterPro" id="IPR051417">
    <property type="entry name" value="SDr/BOS_complex"/>
</dbReference>
<feature type="domain" description="NOMO seventh transthyretin-like" evidence="11">
    <location>
        <begin position="606"/>
        <end position="671"/>
    </location>
</feature>
<dbReference type="InterPro" id="IPR056319">
    <property type="entry name" value="NOMO_7th"/>
</dbReference>
<dbReference type="Gene3D" id="2.60.40.10">
    <property type="entry name" value="Immunoglobulins"/>
    <property type="match status" value="1"/>
</dbReference>
<protein>
    <recommendedName>
        <fullName evidence="17">Nodal modulator 1</fullName>
    </recommendedName>
</protein>
<evidence type="ECO:0000313" key="16">
    <source>
        <dbReference type="Proteomes" id="UP000728032"/>
    </source>
</evidence>
<evidence type="ECO:0000259" key="11">
    <source>
        <dbReference type="Pfam" id="PF23141"/>
    </source>
</evidence>
<dbReference type="Pfam" id="PF22902">
    <property type="entry name" value="NOMO1-like_9th"/>
    <property type="match status" value="1"/>
</dbReference>
<evidence type="ECO:0000256" key="4">
    <source>
        <dbReference type="ARBA" id="ARBA00022824"/>
    </source>
</evidence>
<gene>
    <name evidence="15" type="ORF">ONB1V03_LOCUS4563</name>
</gene>
<evidence type="ECO:0000256" key="3">
    <source>
        <dbReference type="ARBA" id="ARBA00022729"/>
    </source>
</evidence>
<evidence type="ECO:0000259" key="8">
    <source>
        <dbReference type="Pfam" id="PF22898"/>
    </source>
</evidence>
<evidence type="ECO:0000256" key="2">
    <source>
        <dbReference type="ARBA" id="ARBA00022692"/>
    </source>
</evidence>
<dbReference type="OrthoDB" id="10263633at2759"/>